<reference evidence="1 2" key="1">
    <citation type="submission" date="2017-05" db="EMBL/GenBank/DDBJ databases">
        <title>whole genome sequence of Prevotella melaninogenica GAI 07411.</title>
        <authorList>
            <person name="Kondo Y."/>
            <person name="Hoshino T."/>
        </authorList>
    </citation>
    <scope>NUCLEOTIDE SEQUENCE [LARGE SCALE GENOMIC DNA]</scope>
    <source>
        <strain evidence="1 2">GAI 07411</strain>
    </source>
</reference>
<organism evidence="1 2">
    <name type="scientific">Prevotella melaninogenica</name>
    <dbReference type="NCBI Taxonomy" id="28132"/>
    <lineage>
        <taxon>Bacteria</taxon>
        <taxon>Pseudomonadati</taxon>
        <taxon>Bacteroidota</taxon>
        <taxon>Bacteroidia</taxon>
        <taxon>Bacteroidales</taxon>
        <taxon>Prevotellaceae</taxon>
        <taxon>Prevotella</taxon>
    </lineage>
</organism>
<name>A0A250KHB5_9BACT</name>
<dbReference type="EMBL" id="AP018049">
    <property type="protein sequence ID" value="BBA28435.1"/>
    <property type="molecule type" value="Genomic_DNA"/>
</dbReference>
<dbReference type="AlphaFoldDB" id="A0A250KHB5"/>
<proteinExistence type="predicted"/>
<evidence type="ECO:0000313" key="2">
    <source>
        <dbReference type="Proteomes" id="UP000267517"/>
    </source>
</evidence>
<dbReference type="RefSeq" id="WP_120173677.1">
    <property type="nucleotide sequence ID" value="NZ_AP018049.1"/>
</dbReference>
<dbReference type="Proteomes" id="UP000267517">
    <property type="component" value="Chromosome I"/>
</dbReference>
<gene>
    <name evidence="1" type="ORF">PMEL1_00337</name>
</gene>
<evidence type="ECO:0000313" key="1">
    <source>
        <dbReference type="EMBL" id="BBA28435.1"/>
    </source>
</evidence>
<accession>A0A250KHB5</accession>
<dbReference type="OrthoDB" id="8794104at2"/>
<protein>
    <recommendedName>
        <fullName evidence="3">Immunity protein 30 domain-containing protein</fullName>
    </recommendedName>
</protein>
<sequence length="143" mass="16909">MDKILELKKELELIETVDDSNCIRLDSLCEDIIKINKEGLDTSILIESLFRILENNSEYDFGMPGEIVHALETYYKKGLEQELLKSLDRKPTFYTVWMLNRILNGTSELKEQEHYLETLRKIHNMEIPVYLKKQVQHLIELHS</sequence>
<evidence type="ECO:0008006" key="3">
    <source>
        <dbReference type="Google" id="ProtNLM"/>
    </source>
</evidence>